<evidence type="ECO:0000313" key="2">
    <source>
        <dbReference type="EMBL" id="GAJ16241.1"/>
    </source>
</evidence>
<dbReference type="InterPro" id="IPR024524">
    <property type="entry name" value="DUF3800"/>
</dbReference>
<comment type="caution">
    <text evidence="2">The sequence shown here is derived from an EMBL/GenBank/DDBJ whole genome shotgun (WGS) entry which is preliminary data.</text>
</comment>
<dbReference type="AlphaFoldDB" id="X1VKR9"/>
<organism evidence="2">
    <name type="scientific">marine sediment metagenome</name>
    <dbReference type="NCBI Taxonomy" id="412755"/>
    <lineage>
        <taxon>unclassified sequences</taxon>
        <taxon>metagenomes</taxon>
        <taxon>ecological metagenomes</taxon>
    </lineage>
</organism>
<name>X1VKR9_9ZZZZ</name>
<dbReference type="Pfam" id="PF12686">
    <property type="entry name" value="DUF3800"/>
    <property type="match status" value="1"/>
</dbReference>
<sequence length="108" mass="13251">HFLIKLTLYEIIFKYILYLFINSINYFFMEFNIYCDESRHLLNDKKDRYMVIGAIRINNDSLYEVNDDIEVIKYEKGYNTEIKWTRVSKQKLEFKLKSTKILRFAIKN</sequence>
<dbReference type="EMBL" id="BARW01026331">
    <property type="protein sequence ID" value="GAJ16241.1"/>
    <property type="molecule type" value="Genomic_DNA"/>
</dbReference>
<feature type="transmembrane region" description="Helical" evidence="1">
    <location>
        <begin position="12"/>
        <end position="29"/>
    </location>
</feature>
<evidence type="ECO:0008006" key="3">
    <source>
        <dbReference type="Google" id="ProtNLM"/>
    </source>
</evidence>
<evidence type="ECO:0000256" key="1">
    <source>
        <dbReference type="SAM" id="Phobius"/>
    </source>
</evidence>
<feature type="non-terminal residue" evidence="2">
    <location>
        <position position="1"/>
    </location>
</feature>
<keyword evidence="1" id="KW-0812">Transmembrane</keyword>
<gene>
    <name evidence="2" type="ORF">S12H4_42966</name>
</gene>
<keyword evidence="1" id="KW-0472">Membrane</keyword>
<accession>X1VKR9</accession>
<reference evidence="2" key="1">
    <citation type="journal article" date="2014" name="Front. Microbiol.">
        <title>High frequency of phylogenetically diverse reductive dehalogenase-homologous genes in deep subseafloor sedimentary metagenomes.</title>
        <authorList>
            <person name="Kawai M."/>
            <person name="Futagami T."/>
            <person name="Toyoda A."/>
            <person name="Takaki Y."/>
            <person name="Nishi S."/>
            <person name="Hori S."/>
            <person name="Arai W."/>
            <person name="Tsubouchi T."/>
            <person name="Morono Y."/>
            <person name="Uchiyama I."/>
            <person name="Ito T."/>
            <person name="Fujiyama A."/>
            <person name="Inagaki F."/>
            <person name="Takami H."/>
        </authorList>
    </citation>
    <scope>NUCLEOTIDE SEQUENCE</scope>
    <source>
        <strain evidence="2">Expedition CK06-06</strain>
    </source>
</reference>
<protein>
    <recommendedName>
        <fullName evidence="3">DUF3800 domain-containing protein</fullName>
    </recommendedName>
</protein>
<keyword evidence="1" id="KW-1133">Transmembrane helix</keyword>
<proteinExistence type="predicted"/>